<keyword evidence="3" id="KW-1185">Reference proteome</keyword>
<name>A0A931E6C1_9BACT</name>
<gene>
    <name evidence="2" type="ORF">I5907_02885</name>
</gene>
<dbReference type="Proteomes" id="UP000628448">
    <property type="component" value="Unassembled WGS sequence"/>
</dbReference>
<sequence>MQTVTSLLKTTTLSLLILCLVISNRGLSQEPAIQKAAGVETKRFWKKNELLIGLGSALLFTGIVYAFWRKKKKGFGNLDSTL</sequence>
<evidence type="ECO:0000313" key="3">
    <source>
        <dbReference type="Proteomes" id="UP000628448"/>
    </source>
</evidence>
<keyword evidence="1" id="KW-1133">Transmembrane helix</keyword>
<organism evidence="2 3">
    <name type="scientific">Panacibacter microcysteis</name>
    <dbReference type="NCBI Taxonomy" id="2793269"/>
    <lineage>
        <taxon>Bacteria</taxon>
        <taxon>Pseudomonadati</taxon>
        <taxon>Bacteroidota</taxon>
        <taxon>Chitinophagia</taxon>
        <taxon>Chitinophagales</taxon>
        <taxon>Chitinophagaceae</taxon>
        <taxon>Panacibacter</taxon>
    </lineage>
</organism>
<evidence type="ECO:0000313" key="2">
    <source>
        <dbReference type="EMBL" id="MBG9375159.1"/>
    </source>
</evidence>
<feature type="transmembrane region" description="Helical" evidence="1">
    <location>
        <begin position="52"/>
        <end position="68"/>
    </location>
</feature>
<accession>A0A931E6C1</accession>
<reference evidence="2" key="1">
    <citation type="submission" date="2020-11" db="EMBL/GenBank/DDBJ databases">
        <title>Bacterial whole genome sequence for Panacibacter sp. DH6.</title>
        <authorList>
            <person name="Le V."/>
            <person name="Ko S."/>
            <person name="Ahn C.-Y."/>
            <person name="Oh H.-M."/>
        </authorList>
    </citation>
    <scope>NUCLEOTIDE SEQUENCE</scope>
    <source>
        <strain evidence="2">DH6</strain>
    </source>
</reference>
<keyword evidence="1" id="KW-0812">Transmembrane</keyword>
<comment type="caution">
    <text evidence="2">The sequence shown here is derived from an EMBL/GenBank/DDBJ whole genome shotgun (WGS) entry which is preliminary data.</text>
</comment>
<dbReference type="EMBL" id="JADWYR010000001">
    <property type="protein sequence ID" value="MBG9375159.1"/>
    <property type="molecule type" value="Genomic_DNA"/>
</dbReference>
<protein>
    <submittedName>
        <fullName evidence="2">Uncharacterized protein</fullName>
    </submittedName>
</protein>
<dbReference type="RefSeq" id="WP_196989225.1">
    <property type="nucleotide sequence ID" value="NZ_JADWYR010000001.1"/>
</dbReference>
<evidence type="ECO:0000256" key="1">
    <source>
        <dbReference type="SAM" id="Phobius"/>
    </source>
</evidence>
<proteinExistence type="predicted"/>
<dbReference type="AlphaFoldDB" id="A0A931E6C1"/>
<keyword evidence="1" id="KW-0472">Membrane</keyword>